<name>A0A9N7MT71_STRHE</name>
<dbReference type="GO" id="GO:0005737">
    <property type="term" value="C:cytoplasm"/>
    <property type="evidence" value="ECO:0007669"/>
    <property type="project" value="TreeGrafter"/>
</dbReference>
<evidence type="ECO:0000256" key="1">
    <source>
        <dbReference type="ARBA" id="ARBA00009005"/>
    </source>
</evidence>
<organism evidence="2 3">
    <name type="scientific">Striga hermonthica</name>
    <name type="common">Purple witchweed</name>
    <name type="synonym">Buchnera hermonthica</name>
    <dbReference type="NCBI Taxonomy" id="68872"/>
    <lineage>
        <taxon>Eukaryota</taxon>
        <taxon>Viridiplantae</taxon>
        <taxon>Streptophyta</taxon>
        <taxon>Embryophyta</taxon>
        <taxon>Tracheophyta</taxon>
        <taxon>Spermatophyta</taxon>
        <taxon>Magnoliopsida</taxon>
        <taxon>eudicotyledons</taxon>
        <taxon>Gunneridae</taxon>
        <taxon>Pentapetalae</taxon>
        <taxon>asterids</taxon>
        <taxon>lamiids</taxon>
        <taxon>Lamiales</taxon>
        <taxon>Orobanchaceae</taxon>
        <taxon>Buchnereae</taxon>
        <taxon>Striga</taxon>
    </lineage>
</organism>
<evidence type="ECO:0000313" key="2">
    <source>
        <dbReference type="EMBL" id="CAA0815470.1"/>
    </source>
</evidence>
<dbReference type="AlphaFoldDB" id="A0A9N7MT71"/>
<dbReference type="GO" id="GO:0006508">
    <property type="term" value="P:proteolysis"/>
    <property type="evidence" value="ECO:0007669"/>
    <property type="project" value="TreeGrafter"/>
</dbReference>
<comment type="similarity">
    <text evidence="1">Belongs to the peptidase C14B family.</text>
</comment>
<sequence length="241" mass="26748">MGVSYGWQIQKATTSRGRAREGLGSVGDLVRRLEEGFRAGLKKFLQEKVEDETESRGFHLNSLGEENGTHIKNRSLPLSTLIDILKQKTGKDDIDVGKLRPTLFDIFGDDSSPKVKKFMKCNIWQIERRERRRWRVFGNGGGLAQQFLKQKLQENNDYAKPALETHVGRKEEVYAGATKRALPDSDILMSGCQTDQTSADATPSGDPSRAYGALSDALQTIIAESDGTISNQDLVLKLGSF</sequence>
<gene>
    <name evidence="2" type="ORF">SHERM_15489</name>
</gene>
<dbReference type="InterPro" id="IPR050452">
    <property type="entry name" value="Metacaspase"/>
</dbReference>
<comment type="caution">
    <text evidence="2">The sequence shown here is derived from an EMBL/GenBank/DDBJ whole genome shotgun (WGS) entry which is preliminary data.</text>
</comment>
<dbReference type="GO" id="GO:0004197">
    <property type="term" value="F:cysteine-type endopeptidase activity"/>
    <property type="evidence" value="ECO:0007669"/>
    <property type="project" value="TreeGrafter"/>
</dbReference>
<dbReference type="EMBL" id="CACSLK010012531">
    <property type="protein sequence ID" value="CAA0815470.1"/>
    <property type="molecule type" value="Genomic_DNA"/>
</dbReference>
<accession>A0A9N7MT71</accession>
<dbReference type="OrthoDB" id="3223806at2759"/>
<dbReference type="PANTHER" id="PTHR48104:SF30">
    <property type="entry name" value="METACASPASE-1"/>
    <property type="match status" value="1"/>
</dbReference>
<proteinExistence type="inferred from homology"/>
<keyword evidence="3" id="KW-1185">Reference proteome</keyword>
<protein>
    <submittedName>
        <fullName evidence="2">Metacaspase-4</fullName>
    </submittedName>
</protein>
<reference evidence="2" key="1">
    <citation type="submission" date="2019-12" db="EMBL/GenBank/DDBJ databases">
        <authorList>
            <person name="Scholes J."/>
        </authorList>
    </citation>
    <scope>NUCLEOTIDE SEQUENCE</scope>
</reference>
<dbReference type="Proteomes" id="UP001153555">
    <property type="component" value="Unassembled WGS sequence"/>
</dbReference>
<evidence type="ECO:0000313" key="3">
    <source>
        <dbReference type="Proteomes" id="UP001153555"/>
    </source>
</evidence>
<dbReference type="PANTHER" id="PTHR48104">
    <property type="entry name" value="METACASPASE-4"/>
    <property type="match status" value="1"/>
</dbReference>